<evidence type="ECO:0000256" key="2">
    <source>
        <dbReference type="ARBA" id="ARBA00023134"/>
    </source>
</evidence>
<dbReference type="Pfam" id="PF12937">
    <property type="entry name" value="F-box-like"/>
    <property type="match status" value="1"/>
</dbReference>
<proteinExistence type="predicted"/>
<dbReference type="STRING" id="6526.A0A2C9LNA9"/>
<evidence type="ECO:0000256" key="1">
    <source>
        <dbReference type="ARBA" id="ARBA00022741"/>
    </source>
</evidence>
<dbReference type="SMART" id="SM00256">
    <property type="entry name" value="FBOX"/>
    <property type="match status" value="1"/>
</dbReference>
<dbReference type="InterPro" id="IPR027417">
    <property type="entry name" value="P-loop_NTPase"/>
</dbReference>
<evidence type="ECO:0000313" key="5">
    <source>
        <dbReference type="Proteomes" id="UP000076420"/>
    </source>
</evidence>
<dbReference type="InterPro" id="IPR036047">
    <property type="entry name" value="F-box-like_dom_sf"/>
</dbReference>
<accession>A0A2C9LNA9</accession>
<dbReference type="PANTHER" id="PTHR16008">
    <property type="entry name" value="F-BOX ONLY PROTEIN 4"/>
    <property type="match status" value="1"/>
</dbReference>
<dbReference type="Gene3D" id="3.40.50.300">
    <property type="entry name" value="P-loop containing nucleotide triphosphate hydrolases"/>
    <property type="match status" value="1"/>
</dbReference>
<dbReference type="RefSeq" id="XP_013078974.2">
    <property type="nucleotide sequence ID" value="XM_013223520.2"/>
</dbReference>
<dbReference type="PANTHER" id="PTHR16008:SF4">
    <property type="entry name" value="F-BOX ONLY PROTEIN 4"/>
    <property type="match status" value="1"/>
</dbReference>
<gene>
    <name evidence="4" type="primary">106064882</name>
</gene>
<dbReference type="InterPro" id="IPR001810">
    <property type="entry name" value="F-box_dom"/>
</dbReference>
<organism evidence="4 5">
    <name type="scientific">Biomphalaria glabrata</name>
    <name type="common">Bloodfluke planorb</name>
    <name type="synonym">Freshwater snail</name>
    <dbReference type="NCBI Taxonomy" id="6526"/>
    <lineage>
        <taxon>Eukaryota</taxon>
        <taxon>Metazoa</taxon>
        <taxon>Spiralia</taxon>
        <taxon>Lophotrochozoa</taxon>
        <taxon>Mollusca</taxon>
        <taxon>Gastropoda</taxon>
        <taxon>Heterobranchia</taxon>
        <taxon>Euthyneura</taxon>
        <taxon>Panpulmonata</taxon>
        <taxon>Hygrophila</taxon>
        <taxon>Lymnaeoidea</taxon>
        <taxon>Planorbidae</taxon>
        <taxon>Biomphalaria</taxon>
    </lineage>
</organism>
<dbReference type="Proteomes" id="UP000076420">
    <property type="component" value="Unassembled WGS sequence"/>
</dbReference>
<sequence length="484" mass="55275">MSSLVLINTHLTSTCTSTSRSSSTCSCCDNTNTSNSTTSEHNIDFQRYNSCNLGHFFSSRESDQFEQAAVEQRTFNVFRSGEKDDINENDIFQFLTSIQNLLLKYRMYSKSQASNVSSGGLQQFITRKLQLKFGNSGSLTQRLKALYLKDESIISFSNDSNYGDSSFIQCLPINLKYEIFSYLDARSLCMACCVNREWSQLTCDDLLWRHLLQKDVKSWSQISHMTNPKMYQEVNSEWSLKEIYLKCSPEFQKQLRQSNSTFHQVSSVLKYFVPKKVPKVAMFGPGLEQSTSAIVRRMLYEDNPTFLRTAMFPGQFDGVGGGMTLKMPTGHSMHLSVLYSASKHERENRNAQQRVENNRMLQAPIDQREDNPQYELKTQIKHFCQILDGFIFVVDASETRDSVESGCFELMAMVKERKMAHHIPVLILSCIKDEVSSRIPAVEIAELLKLSTLSQPWLVMDCIAETLNAVDTGVMWLIDQSQIH</sequence>
<dbReference type="OrthoDB" id="3219396at2759"/>
<dbReference type="GO" id="GO:0019005">
    <property type="term" value="C:SCF ubiquitin ligase complex"/>
    <property type="evidence" value="ECO:0007669"/>
    <property type="project" value="TreeGrafter"/>
</dbReference>
<dbReference type="AlphaFoldDB" id="A0A2C9LNA9"/>
<dbReference type="InterPro" id="IPR039588">
    <property type="entry name" value="FBXO4"/>
</dbReference>
<evidence type="ECO:0000259" key="3">
    <source>
        <dbReference type="PROSITE" id="PS50181"/>
    </source>
</evidence>
<dbReference type="VEuPathDB" id="VectorBase:BGLB033150"/>
<dbReference type="VEuPathDB" id="VectorBase:BGLAX_052052"/>
<dbReference type="GO" id="GO:0003924">
    <property type="term" value="F:GTPase activity"/>
    <property type="evidence" value="ECO:0007669"/>
    <property type="project" value="InterPro"/>
</dbReference>
<evidence type="ECO:0000313" key="4">
    <source>
        <dbReference type="EnsemblMetazoa" id="BGLB033150-PA"/>
    </source>
</evidence>
<dbReference type="SUPFAM" id="SSF81383">
    <property type="entry name" value="F-box domain"/>
    <property type="match status" value="1"/>
</dbReference>
<reference evidence="4" key="1">
    <citation type="submission" date="2020-05" db="UniProtKB">
        <authorList>
            <consortium name="EnsemblMetazoa"/>
        </authorList>
    </citation>
    <scope>IDENTIFICATION</scope>
    <source>
        <strain evidence="4">BB02</strain>
    </source>
</reference>
<name>A0A2C9LNA9_BIOGL</name>
<dbReference type="Pfam" id="PF00025">
    <property type="entry name" value="Arf"/>
    <property type="match status" value="1"/>
</dbReference>
<dbReference type="GO" id="GO:0005525">
    <property type="term" value="F:GTP binding"/>
    <property type="evidence" value="ECO:0007669"/>
    <property type="project" value="UniProtKB-KW"/>
</dbReference>
<dbReference type="PROSITE" id="PS50181">
    <property type="entry name" value="FBOX"/>
    <property type="match status" value="1"/>
</dbReference>
<dbReference type="Gene3D" id="1.20.1280.50">
    <property type="match status" value="1"/>
</dbReference>
<keyword evidence="2" id="KW-0342">GTP-binding</keyword>
<dbReference type="InterPro" id="IPR006689">
    <property type="entry name" value="Small_GTPase_ARF/SAR"/>
</dbReference>
<dbReference type="EnsemblMetazoa" id="BGLB033150-RA">
    <property type="protein sequence ID" value="BGLB033150-PA"/>
    <property type="gene ID" value="BGLB033150"/>
</dbReference>
<feature type="domain" description="F-box" evidence="3">
    <location>
        <begin position="165"/>
        <end position="211"/>
    </location>
</feature>
<dbReference type="GO" id="GO:0000209">
    <property type="term" value="P:protein polyubiquitination"/>
    <property type="evidence" value="ECO:0007669"/>
    <property type="project" value="TreeGrafter"/>
</dbReference>
<keyword evidence="1" id="KW-0547">Nucleotide-binding</keyword>
<protein>
    <recommendedName>
        <fullName evidence="3">F-box domain-containing protein</fullName>
    </recommendedName>
</protein>
<dbReference type="KEGG" id="bgt:106064882"/>
<dbReference type="GO" id="GO:0031146">
    <property type="term" value="P:SCF-dependent proteasomal ubiquitin-dependent protein catabolic process"/>
    <property type="evidence" value="ECO:0007669"/>
    <property type="project" value="InterPro"/>
</dbReference>